<organism evidence="4 5">
    <name type="scientific">Iris pallida</name>
    <name type="common">Sweet iris</name>
    <dbReference type="NCBI Taxonomy" id="29817"/>
    <lineage>
        <taxon>Eukaryota</taxon>
        <taxon>Viridiplantae</taxon>
        <taxon>Streptophyta</taxon>
        <taxon>Embryophyta</taxon>
        <taxon>Tracheophyta</taxon>
        <taxon>Spermatophyta</taxon>
        <taxon>Magnoliopsida</taxon>
        <taxon>Liliopsida</taxon>
        <taxon>Asparagales</taxon>
        <taxon>Iridaceae</taxon>
        <taxon>Iridoideae</taxon>
        <taxon>Irideae</taxon>
        <taxon>Iris</taxon>
    </lineage>
</organism>
<name>A0AAX6H395_IRIPA</name>
<protein>
    <submittedName>
        <fullName evidence="4">21 kDa protein-like</fullName>
    </submittedName>
</protein>
<feature type="signal peptide" evidence="2">
    <location>
        <begin position="1"/>
        <end position="21"/>
    </location>
</feature>
<accession>A0AAX6H395</accession>
<feature type="chain" id="PRO_5043881515" evidence="2">
    <location>
        <begin position="22"/>
        <end position="235"/>
    </location>
</feature>
<comment type="caution">
    <text evidence="4">The sequence shown here is derived from an EMBL/GenBank/DDBJ whole genome shotgun (WGS) entry which is preliminary data.</text>
</comment>
<reference evidence="4" key="2">
    <citation type="submission" date="2023-04" db="EMBL/GenBank/DDBJ databases">
        <authorList>
            <person name="Bruccoleri R.E."/>
            <person name="Oakeley E.J."/>
            <person name="Faust A.-M."/>
            <person name="Dessus-Babus S."/>
            <person name="Altorfer M."/>
            <person name="Burckhardt D."/>
            <person name="Oertli M."/>
            <person name="Naumann U."/>
            <person name="Petersen F."/>
            <person name="Wong J."/>
        </authorList>
    </citation>
    <scope>NUCLEOTIDE SEQUENCE</scope>
    <source>
        <strain evidence="4">GSM-AAB239-AS_SAM_17_03QT</strain>
        <tissue evidence="4">Leaf</tissue>
    </source>
</reference>
<keyword evidence="5" id="KW-1185">Reference proteome</keyword>
<dbReference type="Pfam" id="PF04043">
    <property type="entry name" value="PMEI"/>
    <property type="match status" value="1"/>
</dbReference>
<keyword evidence="2" id="KW-0732">Signal</keyword>
<dbReference type="InterPro" id="IPR035513">
    <property type="entry name" value="Invertase/methylesterase_inhib"/>
</dbReference>
<proteinExistence type="predicted"/>
<feature type="compositionally biased region" description="Basic and acidic residues" evidence="1">
    <location>
        <begin position="140"/>
        <end position="165"/>
    </location>
</feature>
<reference evidence="4" key="1">
    <citation type="journal article" date="2023" name="GigaByte">
        <title>Genome assembly of the bearded iris, Iris pallida Lam.</title>
        <authorList>
            <person name="Bruccoleri R.E."/>
            <person name="Oakeley E.J."/>
            <person name="Faust A.M.E."/>
            <person name="Altorfer M."/>
            <person name="Dessus-Babus S."/>
            <person name="Burckhardt D."/>
            <person name="Oertli M."/>
            <person name="Naumann U."/>
            <person name="Petersen F."/>
            <person name="Wong J."/>
        </authorList>
    </citation>
    <scope>NUCLEOTIDE SEQUENCE</scope>
    <source>
        <strain evidence="4">GSM-AAB239-AS_SAM_17_03QT</strain>
    </source>
</reference>
<evidence type="ECO:0000313" key="4">
    <source>
        <dbReference type="EMBL" id="KAJ6835283.1"/>
    </source>
</evidence>
<dbReference type="GO" id="GO:0004857">
    <property type="term" value="F:enzyme inhibitor activity"/>
    <property type="evidence" value="ECO:0007669"/>
    <property type="project" value="InterPro"/>
</dbReference>
<evidence type="ECO:0000313" key="5">
    <source>
        <dbReference type="Proteomes" id="UP001140949"/>
    </source>
</evidence>
<evidence type="ECO:0000259" key="3">
    <source>
        <dbReference type="Pfam" id="PF04043"/>
    </source>
</evidence>
<feature type="region of interest" description="Disordered" evidence="1">
    <location>
        <begin position="83"/>
        <end position="200"/>
    </location>
</feature>
<gene>
    <name evidence="4" type="ORF">M6B38_122470</name>
</gene>
<dbReference type="EMBL" id="JANAVB010013530">
    <property type="protein sequence ID" value="KAJ6835283.1"/>
    <property type="molecule type" value="Genomic_DNA"/>
</dbReference>
<feature type="domain" description="Pectinesterase inhibitor" evidence="3">
    <location>
        <begin position="39"/>
        <end position="80"/>
    </location>
</feature>
<evidence type="ECO:0000256" key="2">
    <source>
        <dbReference type="SAM" id="SignalP"/>
    </source>
</evidence>
<dbReference type="SUPFAM" id="SSF101148">
    <property type="entry name" value="Plant invertase/pectin methylesterase inhibitor"/>
    <property type="match status" value="1"/>
</dbReference>
<evidence type="ECO:0000256" key="1">
    <source>
        <dbReference type="SAM" id="MobiDB-lite"/>
    </source>
</evidence>
<dbReference type="AlphaFoldDB" id="A0AAX6H395"/>
<sequence>MAAKWSYYSSLLVLLLAYAYAAEVQSLPPSPFRDAPALDFIRTSCNSTLYPSLCFASLSPYANAVGGSPVRLAHLAVNVTGPRPRPLRPRLRAPQGSPVGTHVHARVGRPAGLRGDARGRGGPGLAVRAGAGPGRPLPVRARDRLARVQRADVDERRHDQRADLHRRLRRSGRRERHEDRRLRPRVAAEAVHEQRPRPRQLSRRRLGRFVVLFVARCLYALQIVTKRLCSRSNRR</sequence>
<dbReference type="InterPro" id="IPR006501">
    <property type="entry name" value="Pectinesterase_inhib_dom"/>
</dbReference>
<dbReference type="Gene3D" id="1.20.140.40">
    <property type="entry name" value="Invertase/pectin methylesterase inhibitor family protein"/>
    <property type="match status" value="1"/>
</dbReference>
<dbReference type="Proteomes" id="UP001140949">
    <property type="component" value="Unassembled WGS sequence"/>
</dbReference>